<dbReference type="PANTHER" id="PTHR42711">
    <property type="entry name" value="ABC TRANSPORTER ATP-BINDING PROTEIN"/>
    <property type="match status" value="1"/>
</dbReference>
<dbReference type="KEGG" id="ido:I598_3255"/>
<keyword evidence="5" id="KW-0046">Antibiotic resistance</keyword>
<dbReference type="PANTHER" id="PTHR42711:SF19">
    <property type="entry name" value="DOXORUBICIN RESISTANCE ATP-BINDING PROTEIN DRRA"/>
    <property type="match status" value="1"/>
</dbReference>
<dbReference type="EC" id="3.6.3.-" evidence="7"/>
<dbReference type="Proteomes" id="UP000076794">
    <property type="component" value="Chromosome"/>
</dbReference>
<gene>
    <name evidence="7" type="primary">drrA_15</name>
    <name evidence="7" type="ORF">I598_3255</name>
</gene>
<dbReference type="Pfam" id="PF00005">
    <property type="entry name" value="ABC_tran"/>
    <property type="match status" value="1"/>
</dbReference>
<dbReference type="GO" id="GO:0005524">
    <property type="term" value="F:ATP binding"/>
    <property type="evidence" value="ECO:0007669"/>
    <property type="project" value="UniProtKB-KW"/>
</dbReference>
<dbReference type="InterPro" id="IPR003593">
    <property type="entry name" value="AAA+_ATPase"/>
</dbReference>
<dbReference type="SMART" id="SM00382">
    <property type="entry name" value="AAA"/>
    <property type="match status" value="1"/>
</dbReference>
<evidence type="ECO:0000313" key="7">
    <source>
        <dbReference type="EMBL" id="ANC32764.1"/>
    </source>
</evidence>
<dbReference type="InterPro" id="IPR003439">
    <property type="entry name" value="ABC_transporter-like_ATP-bd"/>
</dbReference>
<evidence type="ECO:0000256" key="5">
    <source>
        <dbReference type="ARBA" id="ARBA00023251"/>
    </source>
</evidence>
<dbReference type="GO" id="GO:0005886">
    <property type="term" value="C:plasma membrane"/>
    <property type="evidence" value="ECO:0007669"/>
    <property type="project" value="UniProtKB-SubCell"/>
</dbReference>
<dbReference type="PROSITE" id="PS50893">
    <property type="entry name" value="ABC_TRANSPORTER_2"/>
    <property type="match status" value="1"/>
</dbReference>
<keyword evidence="8" id="KW-1185">Reference proteome</keyword>
<keyword evidence="2" id="KW-0813">Transport</keyword>
<dbReference type="InterPro" id="IPR017871">
    <property type="entry name" value="ABC_transporter-like_CS"/>
</dbReference>
<accession>A0A161IKN1</accession>
<keyword evidence="7" id="KW-0378">Hydrolase</keyword>
<dbReference type="EMBL" id="CP014209">
    <property type="protein sequence ID" value="ANC32764.1"/>
    <property type="molecule type" value="Genomic_DNA"/>
</dbReference>
<dbReference type="Gene3D" id="3.40.50.300">
    <property type="entry name" value="P-loop containing nucleotide triphosphate hydrolases"/>
    <property type="match status" value="1"/>
</dbReference>
<dbReference type="STRING" id="1300344.I598_3255"/>
<dbReference type="InterPro" id="IPR025302">
    <property type="entry name" value="DrrA1/2-like_C"/>
</dbReference>
<keyword evidence="3" id="KW-0547">Nucleotide-binding</keyword>
<evidence type="ECO:0000256" key="3">
    <source>
        <dbReference type="ARBA" id="ARBA00022741"/>
    </source>
</evidence>
<feature type="domain" description="ABC transporter" evidence="6">
    <location>
        <begin position="2"/>
        <end position="237"/>
    </location>
</feature>
<dbReference type="InterPro" id="IPR027417">
    <property type="entry name" value="P-loop_NTPase"/>
</dbReference>
<dbReference type="AlphaFoldDB" id="A0A161IKN1"/>
<dbReference type="RefSeq" id="WP_068204155.1">
    <property type="nucleotide sequence ID" value="NZ_CP014209.1"/>
</dbReference>
<keyword evidence="4 7" id="KW-0067">ATP-binding</keyword>
<proteinExistence type="predicted"/>
<comment type="subcellular location">
    <subcellularLocation>
        <location evidence="1">Cell membrane</location>
        <topology evidence="1">Peripheral membrane protein</topology>
    </subcellularLocation>
</comment>
<name>A0A161IKN1_9MICO</name>
<organism evidence="7 8">
    <name type="scientific">Isoptericola dokdonensis DS-3</name>
    <dbReference type="NCBI Taxonomy" id="1300344"/>
    <lineage>
        <taxon>Bacteria</taxon>
        <taxon>Bacillati</taxon>
        <taxon>Actinomycetota</taxon>
        <taxon>Actinomycetes</taxon>
        <taxon>Micrococcales</taxon>
        <taxon>Promicromonosporaceae</taxon>
        <taxon>Isoptericola</taxon>
    </lineage>
</organism>
<evidence type="ECO:0000256" key="1">
    <source>
        <dbReference type="ARBA" id="ARBA00004202"/>
    </source>
</evidence>
<evidence type="ECO:0000259" key="6">
    <source>
        <dbReference type="PROSITE" id="PS50893"/>
    </source>
</evidence>
<dbReference type="InterPro" id="IPR050763">
    <property type="entry name" value="ABC_transporter_ATP-binding"/>
</dbReference>
<dbReference type="GO" id="GO:0016887">
    <property type="term" value="F:ATP hydrolysis activity"/>
    <property type="evidence" value="ECO:0007669"/>
    <property type="project" value="InterPro"/>
</dbReference>
<dbReference type="PROSITE" id="PS00211">
    <property type="entry name" value="ABC_TRANSPORTER_1"/>
    <property type="match status" value="1"/>
</dbReference>
<protein>
    <submittedName>
        <fullName evidence="7">Daunorubicin/doxorubicin resistance ATP-binding protein DrrA</fullName>
        <ecNumber evidence="7">3.6.3.-</ecNumber>
    </submittedName>
</protein>
<evidence type="ECO:0000256" key="2">
    <source>
        <dbReference type="ARBA" id="ARBA00022448"/>
    </source>
</evidence>
<dbReference type="OrthoDB" id="9804819at2"/>
<evidence type="ECO:0000256" key="4">
    <source>
        <dbReference type="ARBA" id="ARBA00022840"/>
    </source>
</evidence>
<reference evidence="7 8" key="1">
    <citation type="submission" date="2016-01" db="EMBL/GenBank/DDBJ databases">
        <title>Complete genome sequence of a soil Actinobacterium, Isoptericola dokdonensis DS-3.</title>
        <authorList>
            <person name="Kwon S.-K."/>
            <person name="Kim J.F."/>
        </authorList>
    </citation>
    <scope>NUCLEOTIDE SEQUENCE [LARGE SCALE GENOMIC DNA]</scope>
    <source>
        <strain evidence="7 8">DS-3</strain>
    </source>
</reference>
<dbReference type="Pfam" id="PF13732">
    <property type="entry name" value="DrrA1-3_C"/>
    <property type="match status" value="1"/>
</dbReference>
<dbReference type="GO" id="GO:0046677">
    <property type="term" value="P:response to antibiotic"/>
    <property type="evidence" value="ECO:0007669"/>
    <property type="project" value="UniProtKB-KW"/>
</dbReference>
<evidence type="ECO:0000313" key="8">
    <source>
        <dbReference type="Proteomes" id="UP000076794"/>
    </source>
</evidence>
<sequence>MIHTEALTRTFATPDGPVHAVRGVDLDVAAGEAVALLGPNGAGKSTVLNMLTTLLAPTSGTARVAGLDVASQPGAIRRVIGVIGQHNGSFGGLRVAEELTTHARLYGIRRREAAERAKRLIDELDLVGLGRRDVAALSGGQRRRLDLAMGLVHDPDLVFLDEPSTGLDPQSRANLWDHIARRRREHGTTVLLTTHYLDEADAAADRVLIIDHGQIIADGTPDQLKAKVSGDLVAVDLGDPADVPVAAALAARLPGAHQVATAGTGLTFRIPDGDAVTPEVVRALDAADVRLVGTRVRRPSLDDVFLTLTGRSLRDDAA</sequence>
<dbReference type="PATRIC" id="fig|1300344.3.peg.3275"/>
<dbReference type="SUPFAM" id="SSF52540">
    <property type="entry name" value="P-loop containing nucleoside triphosphate hydrolases"/>
    <property type="match status" value="1"/>
</dbReference>